<dbReference type="PIRSF" id="PIRSF006470">
    <property type="entry name" value="DctB"/>
    <property type="match status" value="1"/>
</dbReference>
<keyword evidence="2" id="KW-0175">Coiled coil</keyword>
<dbReference type="CDD" id="cd13603">
    <property type="entry name" value="PBP2_TRAP_Siap_TeaA_like"/>
    <property type="match status" value="1"/>
</dbReference>
<evidence type="ECO:0000313" key="4">
    <source>
        <dbReference type="Proteomes" id="UP000260680"/>
    </source>
</evidence>
<reference evidence="3 4" key="1">
    <citation type="submission" date="2018-07" db="EMBL/GenBank/DDBJ databases">
        <title>New species, Clostridium PI-S10-A1B.</title>
        <authorList>
            <person name="Krishna G."/>
            <person name="Summeta K."/>
            <person name="Shikha S."/>
            <person name="Prabhu P.B."/>
            <person name="Suresh K."/>
        </authorList>
    </citation>
    <scope>NUCLEOTIDE SEQUENCE [LARGE SCALE GENOMIC DNA]</scope>
    <source>
        <strain evidence="3 4">PI-S10-A1B</strain>
    </source>
</reference>
<evidence type="ECO:0000256" key="2">
    <source>
        <dbReference type="SAM" id="Coils"/>
    </source>
</evidence>
<dbReference type="AlphaFoldDB" id="A0A3E2N714"/>
<name>A0A3E2N714_9FIRM</name>
<comment type="caution">
    <text evidence="3">The sequence shown here is derived from an EMBL/GenBank/DDBJ whole genome shotgun (WGS) entry which is preliminary data.</text>
</comment>
<dbReference type="Pfam" id="PF03480">
    <property type="entry name" value="DctP"/>
    <property type="match status" value="1"/>
</dbReference>
<dbReference type="PANTHER" id="PTHR33376:SF2">
    <property type="entry name" value="DICARBOXYLATE-BINDING PERIPLASMIC PROTEIN"/>
    <property type="match status" value="1"/>
</dbReference>
<sequence>MNAFMIQSGGAIMKKPLSLMLIAAMMLCLNGCGSGIAVKESSEASQKTKEAEAEAAQATAEAALATTQAERATPSEPEIVLKYGEVNPEGNIDTRVAEKFAQYVYELSDGRIKVDIYPGAVLGDERTSLNSLKSGNGLLDLYRANTNALTGYGFRKLNLFGLPYIFQDREGMWNVLESEDLGRAFLSEGQEIGANMVGLFYTDEGARNIFTTEPITGLADIKNKRIRVPESVLMMDTISALGAQPIPMRYEDLYNALANGDVEGAENPIPAYLSNRFYEVAPYYLLSNHVFSPGIVMMSERKWNTLSKEDQDILRQAGQMASEWNKTEIVAEEGRLKTELIDRGVTVIPMSPEEEAEARKVEEIVRVSFTPGLEQWLYRIIELQK</sequence>
<organism evidence="3 4">
    <name type="scientific">Lacrimispora amygdalina</name>
    <dbReference type="NCBI Taxonomy" id="253257"/>
    <lineage>
        <taxon>Bacteria</taxon>
        <taxon>Bacillati</taxon>
        <taxon>Bacillota</taxon>
        <taxon>Clostridia</taxon>
        <taxon>Lachnospirales</taxon>
        <taxon>Lachnospiraceae</taxon>
        <taxon>Lacrimispora</taxon>
    </lineage>
</organism>
<dbReference type="InterPro" id="IPR038404">
    <property type="entry name" value="TRAP_DctP_sf"/>
</dbReference>
<dbReference type="Proteomes" id="UP000260680">
    <property type="component" value="Unassembled WGS sequence"/>
</dbReference>
<dbReference type="NCBIfam" id="TIGR00787">
    <property type="entry name" value="dctP"/>
    <property type="match status" value="1"/>
</dbReference>
<accession>A0A3E2N714</accession>
<dbReference type="GO" id="GO:0055085">
    <property type="term" value="P:transmembrane transport"/>
    <property type="evidence" value="ECO:0007669"/>
    <property type="project" value="InterPro"/>
</dbReference>
<dbReference type="Gene3D" id="3.40.190.170">
    <property type="entry name" value="Bacterial extracellular solute-binding protein, family 7"/>
    <property type="match status" value="1"/>
</dbReference>
<evidence type="ECO:0000256" key="1">
    <source>
        <dbReference type="ARBA" id="ARBA00022729"/>
    </source>
</evidence>
<dbReference type="EMBL" id="QOHO01000073">
    <property type="protein sequence ID" value="RFZ76789.1"/>
    <property type="molecule type" value="Genomic_DNA"/>
</dbReference>
<dbReference type="GO" id="GO:0030246">
    <property type="term" value="F:carbohydrate binding"/>
    <property type="evidence" value="ECO:0007669"/>
    <property type="project" value="TreeGrafter"/>
</dbReference>
<keyword evidence="1" id="KW-0732">Signal</keyword>
<evidence type="ECO:0000313" key="3">
    <source>
        <dbReference type="EMBL" id="RFZ76789.1"/>
    </source>
</evidence>
<feature type="coiled-coil region" evidence="2">
    <location>
        <begin position="41"/>
        <end position="68"/>
    </location>
</feature>
<dbReference type="PANTHER" id="PTHR33376">
    <property type="match status" value="1"/>
</dbReference>
<dbReference type="GO" id="GO:0030288">
    <property type="term" value="C:outer membrane-bounded periplasmic space"/>
    <property type="evidence" value="ECO:0007669"/>
    <property type="project" value="InterPro"/>
</dbReference>
<dbReference type="NCBIfam" id="NF037995">
    <property type="entry name" value="TRAP_S1"/>
    <property type="match status" value="1"/>
</dbReference>
<dbReference type="InterPro" id="IPR004682">
    <property type="entry name" value="TRAP_DctP"/>
</dbReference>
<protein>
    <submittedName>
        <fullName evidence="3">TRAP transporter substrate-binding protein DctP</fullName>
    </submittedName>
</protein>
<gene>
    <name evidence="3" type="ORF">DS742_22120</name>
</gene>
<proteinExistence type="predicted"/>
<dbReference type="InterPro" id="IPR018389">
    <property type="entry name" value="DctP_fam"/>
</dbReference>